<dbReference type="SUPFAM" id="SSF53328">
    <property type="entry name" value="Formyltransferase"/>
    <property type="match status" value="1"/>
</dbReference>
<sequence>MRILLVASAFNSLTQRVFAELRDLGHEVAVELALGGDALLVRVPHHAPDLVIAPMLKAALPREIWTAYPCFVVHPGPVGDRGPSSLDWAVLEGATEWGVTVLQAEEEMDAGPVWASVPCRLPETGKSDLYRNEIADAALDAVHLAVRRFEDGGHLPAPQPDRAPTATGPAPTVRVRPAMTQDVRRIDWTSDPTETVLRKLRSADSQPGVLDVLLGREVFLHGGHRAEALRGRPGELLATRAGAVCRATVDGAVWLPRARPRRPPGGPRAVALPTAAALGPRLPPLPEAPEPSLDRQAAGAVPDWSEIRYREAGEAGFLTFSFPGGAMSTAQCRRLLRAYRAACARPTSVLVLGGQRDFFGNGIHLDVIEAAPDPAAESWANIVAIDDLVEAVLTTTDRLVVAALGGNAAAGGCMLALAADEVWCRHGAVLNPHYRLMGLYGSEYWTYTLPRRVGAAEADRLTREALPVSARTAQALGLVDHVLTCPPRDFAAEVAHRAASLAGSAAVRGRIARKKTAYDSAERTAALRRCRTDELARMRVVFDDPDAPYHALRRAFVRKERPPATPGHLTAPPAARRTPRP</sequence>
<dbReference type="Gene3D" id="3.40.50.12230">
    <property type="match status" value="1"/>
</dbReference>
<dbReference type="HOGENOM" id="CLU_008537_1_0_11"/>
<dbReference type="InterPro" id="IPR001753">
    <property type="entry name" value="Enoyl-CoA_hydra/iso"/>
</dbReference>
<dbReference type="GO" id="GO:0016740">
    <property type="term" value="F:transferase activity"/>
    <property type="evidence" value="ECO:0007669"/>
    <property type="project" value="UniProtKB-KW"/>
</dbReference>
<reference evidence="5" key="1">
    <citation type="submission" date="2011-12" db="EMBL/GenBank/DDBJ databases">
        <title>Complete genome sequence of Streptomyces cattleya strain DSM 46488.</title>
        <authorList>
            <person name="Ou H.-Y."/>
            <person name="Li P."/>
            <person name="Zhao C."/>
            <person name="O'Hagan D."/>
            <person name="Deng Z."/>
        </authorList>
    </citation>
    <scope>NUCLEOTIDE SEQUENCE [LARGE SCALE GENOMIC DNA]</scope>
    <source>
        <strain evidence="5">ATCC 35852 / DSM 46488 / JCM 4925 / NBRC 14057 / NRRL 8057</strain>
        <plasmid evidence="5">Plasmid pSCATT</plasmid>
    </source>
</reference>
<feature type="compositionally biased region" description="Low complexity" evidence="1">
    <location>
        <begin position="570"/>
        <end position="581"/>
    </location>
</feature>
<protein>
    <submittedName>
        <fullName evidence="4">Formyl transferase domain-containing protein</fullName>
    </submittedName>
</protein>
<accession>G8XF87</accession>
<dbReference type="CDD" id="cd06558">
    <property type="entry name" value="crotonase-like"/>
    <property type="match status" value="1"/>
</dbReference>
<dbReference type="RefSeq" id="WP_014150960.1">
    <property type="nucleotide sequence ID" value="NC_016113.1"/>
</dbReference>
<dbReference type="SUPFAM" id="SSF50486">
    <property type="entry name" value="FMT C-terminal domain-like"/>
    <property type="match status" value="1"/>
</dbReference>
<dbReference type="InterPro" id="IPR002376">
    <property type="entry name" value="Formyl_transf_N"/>
</dbReference>
<keyword evidence="4" id="KW-0614">Plasmid</keyword>
<accession>F8JM49</accession>
<dbReference type="InterPro" id="IPR011034">
    <property type="entry name" value="Formyl_transferase-like_C_sf"/>
</dbReference>
<organism evidence="4 5">
    <name type="scientific">Streptantibioticus cattleyicolor (strain ATCC 35852 / DSM 46488 / JCM 4925 / NBRC 14057 / NRRL 8057)</name>
    <name type="common">Streptomyces cattleya</name>
    <dbReference type="NCBI Taxonomy" id="1003195"/>
    <lineage>
        <taxon>Bacteria</taxon>
        <taxon>Bacillati</taxon>
        <taxon>Actinomycetota</taxon>
        <taxon>Actinomycetes</taxon>
        <taxon>Kitasatosporales</taxon>
        <taxon>Streptomycetaceae</taxon>
        <taxon>Streptantibioticus</taxon>
    </lineage>
</organism>
<dbReference type="EMBL" id="CP003229">
    <property type="protein sequence ID" value="AEW99428.1"/>
    <property type="molecule type" value="Genomic_DNA"/>
</dbReference>
<evidence type="ECO:0000313" key="5">
    <source>
        <dbReference type="Proteomes" id="UP000007842"/>
    </source>
</evidence>
<dbReference type="SUPFAM" id="SSF52096">
    <property type="entry name" value="ClpP/crotonase"/>
    <property type="match status" value="1"/>
</dbReference>
<proteinExistence type="predicted"/>
<name>F8JM49_STREN</name>
<dbReference type="KEGG" id="sct:SCAT_p0505"/>
<dbReference type="InterPro" id="IPR047180">
    <property type="entry name" value="HoxX-like"/>
</dbReference>
<feature type="domain" description="Formyl transferase C-terminal" evidence="3">
    <location>
        <begin position="179"/>
        <end position="260"/>
    </location>
</feature>
<evidence type="ECO:0000259" key="3">
    <source>
        <dbReference type="Pfam" id="PF02911"/>
    </source>
</evidence>
<dbReference type="InterPro" id="IPR009188">
    <property type="entry name" value="NiFe-hyd_mat_HypX/HoxX"/>
</dbReference>
<keyword evidence="5" id="KW-1185">Reference proteome</keyword>
<dbReference type="Pfam" id="PF02911">
    <property type="entry name" value="Formyl_trans_C"/>
    <property type="match status" value="1"/>
</dbReference>
<geneLocation type="plasmid" evidence="4 5">
    <name>pSCATT</name>
</geneLocation>
<dbReference type="CDD" id="cd08650">
    <property type="entry name" value="FMT_core_HypX_N"/>
    <property type="match status" value="1"/>
</dbReference>
<dbReference type="KEGG" id="scy:SCATT_p12350"/>
<dbReference type="InterPro" id="IPR036477">
    <property type="entry name" value="Formyl_transf_N_sf"/>
</dbReference>
<feature type="domain" description="Formyl transferase N-terminal" evidence="2">
    <location>
        <begin position="42"/>
        <end position="138"/>
    </location>
</feature>
<dbReference type="InterPro" id="IPR029045">
    <property type="entry name" value="ClpP/crotonase-like_dom_sf"/>
</dbReference>
<dbReference type="Proteomes" id="UP000007842">
    <property type="component" value="Plasmid pSCATT"/>
</dbReference>
<dbReference type="Pfam" id="PF00551">
    <property type="entry name" value="Formyl_trans_N"/>
    <property type="match status" value="1"/>
</dbReference>
<feature type="region of interest" description="Disordered" evidence="1">
    <location>
        <begin position="558"/>
        <end position="581"/>
    </location>
</feature>
<dbReference type="PIRSF" id="PIRSF006787">
    <property type="entry name" value="Hydrgn_mat_HoxX"/>
    <property type="match status" value="1"/>
</dbReference>
<dbReference type="PANTHER" id="PTHR43388">
    <property type="entry name" value="HYDROGENASE MATURATION FACTOR HOXX"/>
    <property type="match status" value="1"/>
</dbReference>
<evidence type="ECO:0000259" key="2">
    <source>
        <dbReference type="Pfam" id="PF00551"/>
    </source>
</evidence>
<dbReference type="PATRIC" id="fig|1003195.11.peg.486"/>
<dbReference type="InterPro" id="IPR005793">
    <property type="entry name" value="Formyl_trans_C"/>
</dbReference>
<keyword evidence="4" id="KW-0808">Transferase</keyword>
<evidence type="ECO:0000256" key="1">
    <source>
        <dbReference type="SAM" id="MobiDB-lite"/>
    </source>
</evidence>
<dbReference type="PANTHER" id="PTHR43388:SF1">
    <property type="entry name" value="HYDROGENASE MATURATION FACTOR HOXX"/>
    <property type="match status" value="1"/>
</dbReference>
<gene>
    <name evidence="4" type="ordered locus">SCATT_p12350</name>
</gene>
<evidence type="ECO:0000313" key="4">
    <source>
        <dbReference type="EMBL" id="AEW99428.1"/>
    </source>
</evidence>
<dbReference type="Pfam" id="PF00378">
    <property type="entry name" value="ECH_1"/>
    <property type="match status" value="1"/>
</dbReference>
<dbReference type="AlphaFoldDB" id="F8JM49"/>
<dbReference type="Gene3D" id="3.90.226.10">
    <property type="entry name" value="2-enoyl-CoA Hydratase, Chain A, domain 1"/>
    <property type="match status" value="1"/>
</dbReference>
<feature type="region of interest" description="Disordered" evidence="1">
    <location>
        <begin position="151"/>
        <end position="172"/>
    </location>
</feature>
<dbReference type="OrthoDB" id="580992at2"/>